<dbReference type="PROSITE" id="PS51186">
    <property type="entry name" value="GNAT"/>
    <property type="match status" value="1"/>
</dbReference>
<dbReference type="RefSeq" id="WP_122548888.1">
    <property type="nucleotide sequence ID" value="NZ_CP122563.1"/>
</dbReference>
<dbReference type="Gene3D" id="3.30.1490.20">
    <property type="entry name" value="ATP-grasp fold, A domain"/>
    <property type="match status" value="1"/>
</dbReference>
<dbReference type="InterPro" id="IPR016102">
    <property type="entry name" value="Succinyl-CoA_synth-like"/>
</dbReference>
<dbReference type="InterPro" id="IPR036291">
    <property type="entry name" value="NAD(P)-bd_dom_sf"/>
</dbReference>
<dbReference type="Pfam" id="PF13549">
    <property type="entry name" value="ATP-grasp_5"/>
    <property type="match status" value="1"/>
</dbReference>
<dbReference type="SUPFAM" id="SSF55729">
    <property type="entry name" value="Acyl-CoA N-acyltransferases (Nat)"/>
    <property type="match status" value="1"/>
</dbReference>
<evidence type="ECO:0000256" key="1">
    <source>
        <dbReference type="PROSITE-ProRule" id="PRU00409"/>
    </source>
</evidence>
<dbReference type="SMART" id="SM00881">
    <property type="entry name" value="CoA_binding"/>
    <property type="match status" value="1"/>
</dbReference>
<dbReference type="GO" id="GO:0005524">
    <property type="term" value="F:ATP binding"/>
    <property type="evidence" value="ECO:0007669"/>
    <property type="project" value="UniProtKB-UniRule"/>
</dbReference>
<dbReference type="GO" id="GO:0016747">
    <property type="term" value="F:acyltransferase activity, transferring groups other than amino-acyl groups"/>
    <property type="evidence" value="ECO:0007669"/>
    <property type="project" value="InterPro"/>
</dbReference>
<dbReference type="Gene3D" id="3.40.50.261">
    <property type="entry name" value="Succinyl-CoA synthetase domains"/>
    <property type="match status" value="2"/>
</dbReference>
<organism evidence="4 5">
    <name type="scientific">Auritidibacter ignavus</name>
    <dbReference type="NCBI Taxonomy" id="678932"/>
    <lineage>
        <taxon>Bacteria</taxon>
        <taxon>Bacillati</taxon>
        <taxon>Actinomycetota</taxon>
        <taxon>Actinomycetes</taxon>
        <taxon>Micrococcales</taxon>
        <taxon>Micrococcaceae</taxon>
        <taxon>Auritidibacter</taxon>
    </lineage>
</organism>
<dbReference type="InterPro" id="IPR011761">
    <property type="entry name" value="ATP-grasp"/>
</dbReference>
<feature type="domain" description="ATP-grasp" evidence="2">
    <location>
        <begin position="699"/>
        <end position="902"/>
    </location>
</feature>
<keyword evidence="1" id="KW-0547">Nucleotide-binding</keyword>
<evidence type="ECO:0000259" key="2">
    <source>
        <dbReference type="PROSITE" id="PS50975"/>
    </source>
</evidence>
<dbReference type="Pfam" id="PF13607">
    <property type="entry name" value="Succ_CoA_lig"/>
    <property type="match status" value="1"/>
</dbReference>
<dbReference type="SUPFAM" id="SSF56059">
    <property type="entry name" value="Glutathione synthetase ATP-binding domain-like"/>
    <property type="match status" value="1"/>
</dbReference>
<dbReference type="InterPro" id="IPR013815">
    <property type="entry name" value="ATP_grasp_subdomain_1"/>
</dbReference>
<sequence length="916" mass="98538">MGELTTDRAYPAHWEADVVLADGATARMRPVSPHDAQALQQMHQHQSQDSIYFRYFTYKSSLSAKELERFTVVDYRDRVAFVILHGDELLGIGRYDRLPNSYDAEVAFNIADRHSGRGLASILMEHLAEAARENGIRRFVADVLPENQKMLSVFQAAGFDIKRSFEDGVIVVEFPLDETAKTRAVMESREHRAEAKSLGELLRAESIAVIGASRDWGSVGYALMENIIEGKFTGPVYGINPEALELAGMISLGSIAEAPGDVDVAVIAVPDHQLDKVIRDCAAKGVRGLVVVSDLSAQDTSALDRQRQLVSLARSYGMRLIGPASAGIISTDPEVSLNASVAAAMPKRGSIGLFSQSAALSANLYTESSRRGIGVSSVISAGNRADVSGNDAMQYFEDDPYTSAVGIYLESFGNPRKFSRIGRRLSRKKPVVLASSPAMGRRLPPGHSTRTTQAPLGTVESMLDQAGVIQTNSTAHMMDVLQVLACQPVPGGDRLGVIGNAVAINELVAESAEMQGLKVTRRDAVSGLPEDHTVEQAFGAFSEAIEQAVESQQVDTVLVCVQSAMTQLPGDARELANQLGEIAADTDVTVLACFTAVLDQAFTPTGVFGAGTYRERTEAEAAEEITLSAQHGLPVFSTPESALKVIAQLTRYQAWRDADQGKELEYSDLDRHRAVDLVTEWAQEAVGTDLLALDQHQTAELLACYGISVLESRGFSTADEAVAAAEELGFPVALKAVDANLRHRLDLGGVRLNIVDAESLRGNVAQMREVLTRYGSPELEVQSMAPAGQGCTVVAVEDPLLGPVVSFGISGDAVELLHDWVHMVPPLTSADLERMVRTPRAAAKLFGYGGLRPADIHGVKEVLGRLSILAHDLPQVVRVRFSPLLASEDNVSVLQAEVQLANAARRTDSARRALSG</sequence>
<dbReference type="EC" id="2.3.1.-" evidence="4"/>
<dbReference type="PROSITE" id="PS50975">
    <property type="entry name" value="ATP_GRASP"/>
    <property type="match status" value="1"/>
</dbReference>
<dbReference type="SUPFAM" id="SSF52210">
    <property type="entry name" value="Succinyl-CoA synthetase domains"/>
    <property type="match status" value="2"/>
</dbReference>
<dbReference type="PANTHER" id="PTHR42793">
    <property type="entry name" value="COA BINDING DOMAIN CONTAINING PROTEIN"/>
    <property type="match status" value="1"/>
</dbReference>
<dbReference type="AlphaFoldDB" id="A0AAJ6AJP1"/>
<dbReference type="InterPro" id="IPR016181">
    <property type="entry name" value="Acyl_CoA_acyltransferase"/>
</dbReference>
<evidence type="ECO:0000313" key="4">
    <source>
        <dbReference type="EMBL" id="WGH93937.1"/>
    </source>
</evidence>
<dbReference type="PANTHER" id="PTHR42793:SF1">
    <property type="entry name" value="PEPTIDYL-LYSINE N-ACETYLTRANSFERASE PATZ"/>
    <property type="match status" value="1"/>
</dbReference>
<dbReference type="EMBL" id="CP122566">
    <property type="protein sequence ID" value="WGH93937.1"/>
    <property type="molecule type" value="Genomic_DNA"/>
</dbReference>
<dbReference type="Gene3D" id="3.30.470.20">
    <property type="entry name" value="ATP-grasp fold, B domain"/>
    <property type="match status" value="1"/>
</dbReference>
<gene>
    <name evidence="4" type="ORF">QDX21_03820</name>
</gene>
<evidence type="ECO:0000313" key="5">
    <source>
        <dbReference type="Proteomes" id="UP001224674"/>
    </source>
</evidence>
<dbReference type="Pfam" id="PF00583">
    <property type="entry name" value="Acetyltransf_1"/>
    <property type="match status" value="1"/>
</dbReference>
<dbReference type="InterPro" id="IPR032875">
    <property type="entry name" value="Succ_CoA_lig_flav_dom"/>
</dbReference>
<reference evidence="4 5" key="1">
    <citation type="submission" date="2023-03" db="EMBL/GenBank/DDBJ databases">
        <title>Complete genome sequences of several Auritidibacter ignavus strains isolated from ear infections.</title>
        <authorList>
            <person name="Baehr T."/>
            <person name="Baumhoegger A.M."/>
        </authorList>
    </citation>
    <scope>NUCLEOTIDE SEQUENCE [LARGE SCALE GENOMIC DNA]</scope>
    <source>
        <strain evidence="4 5">BABAE-6</strain>
    </source>
</reference>
<protein>
    <submittedName>
        <fullName evidence="4">GNAT family N-acetyltransferase</fullName>
        <ecNumber evidence="4">2.3.1.-</ecNumber>
    </submittedName>
</protein>
<name>A0AAJ6AJP1_9MICC</name>
<keyword evidence="5" id="KW-1185">Reference proteome</keyword>
<evidence type="ECO:0000259" key="3">
    <source>
        <dbReference type="PROSITE" id="PS51186"/>
    </source>
</evidence>
<dbReference type="Proteomes" id="UP001224674">
    <property type="component" value="Chromosome"/>
</dbReference>
<dbReference type="CDD" id="cd04301">
    <property type="entry name" value="NAT_SF"/>
    <property type="match status" value="1"/>
</dbReference>
<dbReference type="SUPFAM" id="SSF51735">
    <property type="entry name" value="NAD(P)-binding Rossmann-fold domains"/>
    <property type="match status" value="1"/>
</dbReference>
<keyword evidence="1" id="KW-0067">ATP-binding</keyword>
<dbReference type="GO" id="GO:0046872">
    <property type="term" value="F:metal ion binding"/>
    <property type="evidence" value="ECO:0007669"/>
    <property type="project" value="InterPro"/>
</dbReference>
<dbReference type="InterPro" id="IPR003781">
    <property type="entry name" value="CoA-bd"/>
</dbReference>
<feature type="domain" description="N-acetyltransferase" evidence="3">
    <location>
        <begin position="26"/>
        <end position="177"/>
    </location>
</feature>
<proteinExistence type="predicted"/>
<keyword evidence="4" id="KW-0808">Transferase</keyword>
<keyword evidence="4" id="KW-0012">Acyltransferase</keyword>
<accession>A0AAJ6AJP1</accession>
<dbReference type="Gene3D" id="3.40.630.30">
    <property type="match status" value="1"/>
</dbReference>
<dbReference type="InterPro" id="IPR000182">
    <property type="entry name" value="GNAT_dom"/>
</dbReference>
<dbReference type="Gene3D" id="3.40.50.720">
    <property type="entry name" value="NAD(P)-binding Rossmann-like Domain"/>
    <property type="match status" value="1"/>
</dbReference>
<dbReference type="Pfam" id="PF13380">
    <property type="entry name" value="CoA_binding_2"/>
    <property type="match status" value="1"/>
</dbReference>